<evidence type="ECO:0000256" key="1">
    <source>
        <dbReference type="SAM" id="SignalP"/>
    </source>
</evidence>
<comment type="caution">
    <text evidence="2">The sequence shown here is derived from an EMBL/GenBank/DDBJ whole genome shotgun (WGS) entry which is preliminary data.</text>
</comment>
<protein>
    <recommendedName>
        <fullName evidence="4">Lysozyme inhibitor LprI N-terminal domain-containing protein</fullName>
    </recommendedName>
</protein>
<reference evidence="2 3" key="1">
    <citation type="submission" date="2019-08" db="EMBL/GenBank/DDBJ databases">
        <title>Draft genome sequence of Lysobacter sp. UKS-15.</title>
        <authorList>
            <person name="Im W.-T."/>
        </authorList>
    </citation>
    <scope>NUCLEOTIDE SEQUENCE [LARGE SCALE GENOMIC DNA]</scope>
    <source>
        <strain evidence="2 3">UKS-15</strain>
    </source>
</reference>
<name>A0A5D8YKS9_9GAMM</name>
<sequence>MKHAFAIAALFASFTASAASFDCHEAATFVEKEICTNLVLSKLDDALADNYKLMLLAEVGDDTRVEQKAIQRAWLRVRNACTDYACIEKSYRKRVDAICDVPVLEGPHPPCAMAESVDW</sequence>
<dbReference type="EMBL" id="VTRV01000213">
    <property type="protein sequence ID" value="TZF82846.1"/>
    <property type="molecule type" value="Genomic_DNA"/>
</dbReference>
<keyword evidence="1" id="KW-0732">Signal</keyword>
<dbReference type="Proteomes" id="UP000323164">
    <property type="component" value="Unassembled WGS sequence"/>
</dbReference>
<organism evidence="2 3">
    <name type="scientific">Cognatilysobacter lacus</name>
    <dbReference type="NCBI Taxonomy" id="1643323"/>
    <lineage>
        <taxon>Bacteria</taxon>
        <taxon>Pseudomonadati</taxon>
        <taxon>Pseudomonadota</taxon>
        <taxon>Gammaproteobacteria</taxon>
        <taxon>Lysobacterales</taxon>
        <taxon>Lysobacteraceae</taxon>
        <taxon>Cognatilysobacter</taxon>
    </lineage>
</organism>
<dbReference type="PANTHER" id="PTHR37549:SF1">
    <property type="entry name" value="LIPOPROTEIN LPRI"/>
    <property type="match status" value="1"/>
</dbReference>
<evidence type="ECO:0000313" key="2">
    <source>
        <dbReference type="EMBL" id="TZF82846.1"/>
    </source>
</evidence>
<feature type="signal peptide" evidence="1">
    <location>
        <begin position="1"/>
        <end position="18"/>
    </location>
</feature>
<proteinExistence type="predicted"/>
<dbReference type="RefSeq" id="WP_149353801.1">
    <property type="nucleotide sequence ID" value="NZ_VTRV01000213.1"/>
</dbReference>
<gene>
    <name evidence="2" type="ORF">FW784_13260</name>
</gene>
<evidence type="ECO:0000313" key="3">
    <source>
        <dbReference type="Proteomes" id="UP000323164"/>
    </source>
</evidence>
<accession>A0A5D8YKS9</accession>
<dbReference type="OrthoDB" id="5574481at2"/>
<evidence type="ECO:0008006" key="4">
    <source>
        <dbReference type="Google" id="ProtNLM"/>
    </source>
</evidence>
<dbReference type="InterPro" id="IPR052755">
    <property type="entry name" value="Lysozyme_Inhibitor_LprI"/>
</dbReference>
<keyword evidence="3" id="KW-1185">Reference proteome</keyword>
<dbReference type="AlphaFoldDB" id="A0A5D8YKS9"/>
<dbReference type="PANTHER" id="PTHR37549">
    <property type="entry name" value="LIPOPROTEIN LPRI"/>
    <property type="match status" value="1"/>
</dbReference>
<feature type="chain" id="PRO_5022873424" description="Lysozyme inhibitor LprI N-terminal domain-containing protein" evidence="1">
    <location>
        <begin position="19"/>
        <end position="119"/>
    </location>
</feature>
<dbReference type="GO" id="GO:0005576">
    <property type="term" value="C:extracellular region"/>
    <property type="evidence" value="ECO:0007669"/>
    <property type="project" value="TreeGrafter"/>
</dbReference>